<evidence type="ECO:0000313" key="3">
    <source>
        <dbReference type="Proteomes" id="UP000177349"/>
    </source>
</evidence>
<dbReference type="AlphaFoldDB" id="A0A1G2BU25"/>
<comment type="caution">
    <text evidence="2">The sequence shown here is derived from an EMBL/GenBank/DDBJ whole genome shotgun (WGS) entry which is preliminary data.</text>
</comment>
<proteinExistence type="predicted"/>
<keyword evidence="1" id="KW-0812">Transmembrane</keyword>
<feature type="transmembrane region" description="Helical" evidence="1">
    <location>
        <begin position="20"/>
        <end position="44"/>
    </location>
</feature>
<evidence type="ECO:0008006" key="4">
    <source>
        <dbReference type="Google" id="ProtNLM"/>
    </source>
</evidence>
<organism evidence="2 3">
    <name type="scientific">Candidatus Komeilibacteria bacterium RIFCSPLOWO2_01_FULL_53_11</name>
    <dbReference type="NCBI Taxonomy" id="1798552"/>
    <lineage>
        <taxon>Bacteria</taxon>
        <taxon>Candidatus Komeiliibacteriota</taxon>
    </lineage>
</organism>
<accession>A0A1G2BU25</accession>
<sequence>MKKLVLTSSQPETTHAGYTIVELIVTVAVFGLAFIAIGAIFIGFSTAQSHASASQRLLNEGNFVLEAVAREIRMNAIDYGCGLMSYSYICLTAPDGTETHFRFNDPSAPNILQTCSNPVSVDASCPWANLHSSDVVITNVEFHVFPQNDPFAPNASDGDIFQPITTILMTIQAGTGRAQQVFDLQTSVTSRLYTT</sequence>
<name>A0A1G2BU25_9BACT</name>
<keyword evidence="1" id="KW-1133">Transmembrane helix</keyword>
<keyword evidence="1" id="KW-0472">Membrane</keyword>
<evidence type="ECO:0000313" key="2">
    <source>
        <dbReference type="EMBL" id="OGY92416.1"/>
    </source>
</evidence>
<gene>
    <name evidence="2" type="ORF">A3B31_03845</name>
</gene>
<evidence type="ECO:0000256" key="1">
    <source>
        <dbReference type="SAM" id="Phobius"/>
    </source>
</evidence>
<dbReference type="Proteomes" id="UP000177349">
    <property type="component" value="Unassembled WGS sequence"/>
</dbReference>
<protein>
    <recommendedName>
        <fullName evidence="4">Prepilin-type N-terminal cleavage/methylation domain-containing protein</fullName>
    </recommendedName>
</protein>
<dbReference type="EMBL" id="MHKN01000017">
    <property type="protein sequence ID" value="OGY92416.1"/>
    <property type="molecule type" value="Genomic_DNA"/>
</dbReference>
<reference evidence="2 3" key="1">
    <citation type="journal article" date="2016" name="Nat. Commun.">
        <title>Thousands of microbial genomes shed light on interconnected biogeochemical processes in an aquifer system.</title>
        <authorList>
            <person name="Anantharaman K."/>
            <person name="Brown C.T."/>
            <person name="Hug L.A."/>
            <person name="Sharon I."/>
            <person name="Castelle C.J."/>
            <person name="Probst A.J."/>
            <person name="Thomas B.C."/>
            <person name="Singh A."/>
            <person name="Wilkins M.J."/>
            <person name="Karaoz U."/>
            <person name="Brodie E.L."/>
            <person name="Williams K.H."/>
            <person name="Hubbard S.S."/>
            <person name="Banfield J.F."/>
        </authorList>
    </citation>
    <scope>NUCLEOTIDE SEQUENCE [LARGE SCALE GENOMIC DNA]</scope>
</reference>